<evidence type="ECO:0000313" key="2">
    <source>
        <dbReference type="EMBL" id="CAE8700139.1"/>
    </source>
</evidence>
<protein>
    <submittedName>
        <fullName evidence="2">Uncharacterized protein</fullName>
    </submittedName>
</protein>
<accession>A0A813KGM3</accession>
<dbReference type="AlphaFoldDB" id="A0A813KGM3"/>
<name>A0A813KGM3_POLGL</name>
<dbReference type="EMBL" id="CAJNNW010029400">
    <property type="protein sequence ID" value="CAE8700139.1"/>
    <property type="molecule type" value="Genomic_DNA"/>
</dbReference>
<organism evidence="2 3">
    <name type="scientific">Polarella glacialis</name>
    <name type="common">Dinoflagellate</name>
    <dbReference type="NCBI Taxonomy" id="89957"/>
    <lineage>
        <taxon>Eukaryota</taxon>
        <taxon>Sar</taxon>
        <taxon>Alveolata</taxon>
        <taxon>Dinophyceae</taxon>
        <taxon>Suessiales</taxon>
        <taxon>Suessiaceae</taxon>
        <taxon>Polarella</taxon>
    </lineage>
</organism>
<feature type="non-terminal residue" evidence="2">
    <location>
        <position position="1"/>
    </location>
</feature>
<gene>
    <name evidence="2" type="ORF">PGLA2088_LOCUS31466</name>
</gene>
<comment type="caution">
    <text evidence="2">The sequence shown here is derived from an EMBL/GenBank/DDBJ whole genome shotgun (WGS) entry which is preliminary data.</text>
</comment>
<reference evidence="2" key="1">
    <citation type="submission" date="2021-02" db="EMBL/GenBank/DDBJ databases">
        <authorList>
            <person name="Dougan E. K."/>
            <person name="Rhodes N."/>
            <person name="Thang M."/>
            <person name="Chan C."/>
        </authorList>
    </citation>
    <scope>NUCLEOTIDE SEQUENCE</scope>
</reference>
<feature type="region of interest" description="Disordered" evidence="1">
    <location>
        <begin position="225"/>
        <end position="246"/>
    </location>
</feature>
<evidence type="ECO:0000256" key="1">
    <source>
        <dbReference type="SAM" id="MobiDB-lite"/>
    </source>
</evidence>
<sequence length="246" mass="25906">DPLTTGGGKARNHQALQDWGPRDWQWGAVQLVLATALPHLAVHQEKRHLWVSEEVLGDVQKGSVNCSKGAYVFPSPLFAFLDQVKEGGWKPPRCRQLTNLPPLVALLRPFAAGDVALDAEEGAYAVVAGWIPLGPLPADSARLLLGLRRRLEDAVVESAEMISQQGAAAFAAGGGQVDPELAALLRELLRPGQMRSTAQQAIAGSSRGAKGLAMGAKGGALGPAKGSHLVQPAGNWKGAGSWKGKW</sequence>
<evidence type="ECO:0000313" key="3">
    <source>
        <dbReference type="Proteomes" id="UP000626109"/>
    </source>
</evidence>
<proteinExistence type="predicted"/>
<dbReference type="Proteomes" id="UP000626109">
    <property type="component" value="Unassembled WGS sequence"/>
</dbReference>